<dbReference type="InterPro" id="IPR049492">
    <property type="entry name" value="BD-FAE-like_dom"/>
</dbReference>
<dbReference type="AlphaFoldDB" id="A0A2S8FQL8"/>
<name>A0A2S8FQL8_9BACT</name>
<dbReference type="Pfam" id="PF20434">
    <property type="entry name" value="BD-FAE"/>
    <property type="match status" value="1"/>
</dbReference>
<dbReference type="RefSeq" id="WP_105330209.1">
    <property type="nucleotide sequence ID" value="NZ_PUHY01000010.1"/>
</dbReference>
<dbReference type="PANTHER" id="PTHR48081:SF9">
    <property type="entry name" value="CARBOXYLESTERASE"/>
    <property type="match status" value="1"/>
</dbReference>
<dbReference type="OrthoDB" id="9806180at2"/>
<feature type="chain" id="PRO_5015689934" evidence="2">
    <location>
        <begin position="24"/>
        <end position="276"/>
    </location>
</feature>
<dbReference type="PANTHER" id="PTHR48081">
    <property type="entry name" value="AB HYDROLASE SUPERFAMILY PROTEIN C4A8.06C"/>
    <property type="match status" value="1"/>
</dbReference>
<dbReference type="Gene3D" id="3.40.50.1820">
    <property type="entry name" value="alpha/beta hydrolase"/>
    <property type="match status" value="1"/>
</dbReference>
<reference evidence="4 5" key="1">
    <citation type="submission" date="2018-02" db="EMBL/GenBank/DDBJ databases">
        <title>Comparative genomes isolates from brazilian mangrove.</title>
        <authorList>
            <person name="Araujo J.E."/>
            <person name="Taketani R.G."/>
            <person name="Silva M.C.P."/>
            <person name="Loureco M.V."/>
            <person name="Andreote F.D."/>
        </authorList>
    </citation>
    <scope>NUCLEOTIDE SEQUENCE [LARGE SCALE GENOMIC DNA]</scope>
    <source>
        <strain evidence="4 5">Hex-1 MGV</strain>
    </source>
</reference>
<keyword evidence="2" id="KW-0732">Signal</keyword>
<feature type="signal peptide" evidence="2">
    <location>
        <begin position="1"/>
        <end position="23"/>
    </location>
</feature>
<sequence length="276" mass="30527">MLNTTFRLALLVALSFVPSLALAQSATPGSSLKKDILYRSEEGLDDYAKKQCRLDVHYPNTKGFATVVWFHGGGLTGGDKAIPQYMRDQGYAVVSANYRHNPQVNAPVYIEDAAAAVAWTFENIESFGGDPEKIFVSGHSAGGYLTSMVTLDKRWLAAHKIDADRIAGAIPHSGHTITHFTVRKERGIDRLKVVVDDLAPLNHVRKDAPPLLLTTGDRNMEMTGRYEENAYLWRMFKEAGHPDCKLRELEGFNHGNMVQPAALLMKTFVEAHSSGK</sequence>
<feature type="domain" description="BD-FAE-like" evidence="3">
    <location>
        <begin position="54"/>
        <end position="153"/>
    </location>
</feature>
<dbReference type="SUPFAM" id="SSF53474">
    <property type="entry name" value="alpha/beta-Hydrolases"/>
    <property type="match status" value="1"/>
</dbReference>
<evidence type="ECO:0000313" key="4">
    <source>
        <dbReference type="EMBL" id="PQO34478.1"/>
    </source>
</evidence>
<accession>A0A2S8FQL8</accession>
<proteinExistence type="predicted"/>
<evidence type="ECO:0000259" key="3">
    <source>
        <dbReference type="Pfam" id="PF20434"/>
    </source>
</evidence>
<protein>
    <submittedName>
        <fullName evidence="4">Lipase</fullName>
    </submittedName>
</protein>
<dbReference type="InterPro" id="IPR050300">
    <property type="entry name" value="GDXG_lipolytic_enzyme"/>
</dbReference>
<dbReference type="Proteomes" id="UP000238322">
    <property type="component" value="Unassembled WGS sequence"/>
</dbReference>
<dbReference type="InterPro" id="IPR029058">
    <property type="entry name" value="AB_hydrolase_fold"/>
</dbReference>
<dbReference type="InterPro" id="IPR019826">
    <property type="entry name" value="Carboxylesterase_B_AS"/>
</dbReference>
<gene>
    <name evidence="4" type="ORF">C5Y83_13240</name>
</gene>
<evidence type="ECO:0000256" key="1">
    <source>
        <dbReference type="ARBA" id="ARBA00022801"/>
    </source>
</evidence>
<keyword evidence="1" id="KW-0378">Hydrolase</keyword>
<dbReference type="PROSITE" id="PS00122">
    <property type="entry name" value="CARBOXYLESTERASE_B_1"/>
    <property type="match status" value="1"/>
</dbReference>
<evidence type="ECO:0000313" key="5">
    <source>
        <dbReference type="Proteomes" id="UP000238322"/>
    </source>
</evidence>
<organism evidence="4 5">
    <name type="scientific">Blastopirellula marina</name>
    <dbReference type="NCBI Taxonomy" id="124"/>
    <lineage>
        <taxon>Bacteria</taxon>
        <taxon>Pseudomonadati</taxon>
        <taxon>Planctomycetota</taxon>
        <taxon>Planctomycetia</taxon>
        <taxon>Pirellulales</taxon>
        <taxon>Pirellulaceae</taxon>
        <taxon>Blastopirellula</taxon>
    </lineage>
</organism>
<evidence type="ECO:0000256" key="2">
    <source>
        <dbReference type="SAM" id="SignalP"/>
    </source>
</evidence>
<comment type="caution">
    <text evidence="4">The sequence shown here is derived from an EMBL/GenBank/DDBJ whole genome shotgun (WGS) entry which is preliminary data.</text>
</comment>
<dbReference type="EMBL" id="PUHY01000010">
    <property type="protein sequence ID" value="PQO34478.1"/>
    <property type="molecule type" value="Genomic_DNA"/>
</dbReference>
<dbReference type="GO" id="GO:0016787">
    <property type="term" value="F:hydrolase activity"/>
    <property type="evidence" value="ECO:0007669"/>
    <property type="project" value="UniProtKB-KW"/>
</dbReference>